<evidence type="ECO:0000313" key="3">
    <source>
        <dbReference type="Proteomes" id="UP000184342"/>
    </source>
</evidence>
<dbReference type="SUPFAM" id="SSF81606">
    <property type="entry name" value="PP2C-like"/>
    <property type="match status" value="1"/>
</dbReference>
<gene>
    <name evidence="2" type="ORF">SAMN02745691_00985</name>
</gene>
<dbReference type="PROSITE" id="PS51746">
    <property type="entry name" value="PPM_2"/>
    <property type="match status" value="1"/>
</dbReference>
<dbReference type="CDD" id="cd00143">
    <property type="entry name" value="PP2Cc"/>
    <property type="match status" value="1"/>
</dbReference>
<sequence>MKSAALTDKGLARITNQDYVYCSDAPVGNLPNLYVIADGMGGHKAGDFASSCAVNEFVKYIDKSENEDVARLMKNAIDAANRAVYESAADNPDLEGTGTTLVAATILDTTLFAANVGDSRLYVSNNELKQITRDHSLVEEMINNGGLDKESARINVNKNIITKAVGVSPVLDADFFEVEITEGDKVLLCSDGLTNMVEDSFIQNIIEVGYEPENIVELLVETANTNGGRDNISAILIQTD</sequence>
<dbReference type="PANTHER" id="PTHR13832">
    <property type="entry name" value="PROTEIN PHOSPHATASE 2C"/>
    <property type="match status" value="1"/>
</dbReference>
<dbReference type="PANTHER" id="PTHR13832:SF827">
    <property type="entry name" value="PROTEIN PHOSPHATASE 1L"/>
    <property type="match status" value="1"/>
</dbReference>
<feature type="domain" description="PPM-type phosphatase" evidence="1">
    <location>
        <begin position="2"/>
        <end position="239"/>
    </location>
</feature>
<proteinExistence type="predicted"/>
<dbReference type="SMART" id="SM00332">
    <property type="entry name" value="PP2Cc"/>
    <property type="match status" value="1"/>
</dbReference>
<accession>A0A1M6ERM9</accession>
<dbReference type="InterPro" id="IPR001932">
    <property type="entry name" value="PPM-type_phosphatase-like_dom"/>
</dbReference>
<reference evidence="2 3" key="1">
    <citation type="submission" date="2016-11" db="EMBL/GenBank/DDBJ databases">
        <authorList>
            <person name="Jaros S."/>
            <person name="Januszkiewicz K."/>
            <person name="Wedrychowicz H."/>
        </authorList>
    </citation>
    <scope>NUCLEOTIDE SEQUENCE [LARGE SCALE GENOMIC DNA]</scope>
    <source>
        <strain evidence="2 3">DSM 15970</strain>
    </source>
</reference>
<keyword evidence="3" id="KW-1185">Reference proteome</keyword>
<dbReference type="InterPro" id="IPR015655">
    <property type="entry name" value="PP2C"/>
</dbReference>
<dbReference type="GO" id="GO:0004722">
    <property type="term" value="F:protein serine/threonine phosphatase activity"/>
    <property type="evidence" value="ECO:0007669"/>
    <property type="project" value="InterPro"/>
</dbReference>
<dbReference type="EMBL" id="FQYT01000008">
    <property type="protein sequence ID" value="SHI88154.1"/>
    <property type="molecule type" value="Genomic_DNA"/>
</dbReference>
<name>A0A1M6ERM9_9FIRM</name>
<dbReference type="OrthoDB" id="9801841at2"/>
<dbReference type="AlphaFoldDB" id="A0A1M6ERM9"/>
<dbReference type="InterPro" id="IPR036457">
    <property type="entry name" value="PPM-type-like_dom_sf"/>
</dbReference>
<evidence type="ECO:0000313" key="2">
    <source>
        <dbReference type="EMBL" id="SHI88154.1"/>
    </source>
</evidence>
<protein>
    <submittedName>
        <fullName evidence="2">Protein phosphatase 2C</fullName>
    </submittedName>
</protein>
<dbReference type="SMART" id="SM00331">
    <property type="entry name" value="PP2C_SIG"/>
    <property type="match status" value="1"/>
</dbReference>
<dbReference type="STRING" id="1122934.SAMN02745691_00985"/>
<dbReference type="Pfam" id="PF13672">
    <property type="entry name" value="PP2C_2"/>
    <property type="match status" value="1"/>
</dbReference>
<evidence type="ECO:0000259" key="1">
    <source>
        <dbReference type="PROSITE" id="PS51746"/>
    </source>
</evidence>
<dbReference type="NCBIfam" id="NF033484">
    <property type="entry name" value="Stp1_PP2C_phos"/>
    <property type="match status" value="1"/>
</dbReference>
<dbReference type="Gene3D" id="3.60.40.10">
    <property type="entry name" value="PPM-type phosphatase domain"/>
    <property type="match status" value="1"/>
</dbReference>
<organism evidence="2 3">
    <name type="scientific">Parasporobacterium paucivorans DSM 15970</name>
    <dbReference type="NCBI Taxonomy" id="1122934"/>
    <lineage>
        <taxon>Bacteria</taxon>
        <taxon>Bacillati</taxon>
        <taxon>Bacillota</taxon>
        <taxon>Clostridia</taxon>
        <taxon>Lachnospirales</taxon>
        <taxon>Lachnospiraceae</taxon>
        <taxon>Parasporobacterium</taxon>
    </lineage>
</organism>
<dbReference type="RefSeq" id="WP_073993248.1">
    <property type="nucleotide sequence ID" value="NZ_FQYT01000008.1"/>
</dbReference>
<dbReference type="Proteomes" id="UP000184342">
    <property type="component" value="Unassembled WGS sequence"/>
</dbReference>